<evidence type="ECO:0000313" key="6">
    <source>
        <dbReference type="EMBL" id="MBA4536581.1"/>
    </source>
</evidence>
<dbReference type="SUPFAM" id="SSF51679">
    <property type="entry name" value="Bacterial luciferase-like"/>
    <property type="match status" value="1"/>
</dbReference>
<keyword evidence="4" id="KW-0503">Monooxygenase</keyword>
<evidence type="ECO:0000313" key="8">
    <source>
        <dbReference type="Proteomes" id="UP000472971"/>
    </source>
</evidence>
<reference evidence="7 8" key="1">
    <citation type="submission" date="2020-02" db="EMBL/GenBank/DDBJ databases">
        <title>Bacillus aquiflavi sp. nov., isolated from yellow water of strong flavor Chinese baijiu in Yibin region of China.</title>
        <authorList>
            <person name="Xie J."/>
        </authorList>
    </citation>
    <scope>NUCLEOTIDE SEQUENCE [LARGE SCALE GENOMIC DNA]</scope>
    <source>
        <strain evidence="7 8">3H-10</strain>
    </source>
</reference>
<organism evidence="7 8">
    <name type="scientific">Bacillus aquiflavi</name>
    <dbReference type="NCBI Taxonomy" id="2672567"/>
    <lineage>
        <taxon>Bacteria</taxon>
        <taxon>Bacillati</taxon>
        <taxon>Bacillota</taxon>
        <taxon>Bacilli</taxon>
        <taxon>Bacillales</taxon>
        <taxon>Bacillaceae</taxon>
        <taxon>Bacillus</taxon>
    </lineage>
</organism>
<comment type="caution">
    <text evidence="7">The sequence shown here is derived from an EMBL/GenBank/DDBJ whole genome shotgun (WGS) entry which is preliminary data.</text>
</comment>
<accession>A0A6B3VUM8</accession>
<keyword evidence="3" id="KW-0560">Oxidoreductase</keyword>
<evidence type="ECO:0000256" key="4">
    <source>
        <dbReference type="ARBA" id="ARBA00023033"/>
    </source>
</evidence>
<dbReference type="Pfam" id="PF00296">
    <property type="entry name" value="Bac_luciferase"/>
    <property type="match status" value="1"/>
</dbReference>
<dbReference type="Gene3D" id="3.20.20.30">
    <property type="entry name" value="Luciferase-like domain"/>
    <property type="match status" value="1"/>
</dbReference>
<dbReference type="EMBL" id="JACEIO010000008">
    <property type="protein sequence ID" value="MBA4536581.1"/>
    <property type="molecule type" value="Genomic_DNA"/>
</dbReference>
<dbReference type="CDD" id="cd01094">
    <property type="entry name" value="Alkanesulfonate_monoxygenase"/>
    <property type="match status" value="1"/>
</dbReference>
<dbReference type="AlphaFoldDB" id="A0A6B3VUM8"/>
<dbReference type="GO" id="GO:0008726">
    <property type="term" value="F:alkanesulfonate monooxygenase activity"/>
    <property type="evidence" value="ECO:0007669"/>
    <property type="project" value="TreeGrafter"/>
</dbReference>
<evidence type="ECO:0000256" key="3">
    <source>
        <dbReference type="ARBA" id="ARBA00023002"/>
    </source>
</evidence>
<dbReference type="EMBL" id="JAAIWN010000008">
    <property type="protein sequence ID" value="NEY80948.1"/>
    <property type="molecule type" value="Genomic_DNA"/>
</dbReference>
<dbReference type="InterPro" id="IPR050172">
    <property type="entry name" value="SsuD_RutA_monooxygenase"/>
</dbReference>
<sequence>MKFGFWLPIFGGWLRNVKEEHMPPTFDYAKNVIQSAEAWGFDMTLIAELYLNDIKGIEHDSLEAWSTASALAAVTEKIEILTAIRPGFHNPAVIAKMAANIDHISNGRFTLNIVSAWWEEEAKQYGGIFTKHNERYDRTEEFIEILKGLWTQQSFRYDGEFYQIENAHLEPKPIQHPYPTLYAGGESERGKQAIVNQCDAYVMHGGTVDEIALKIADMKERRANAGKEPFQQFGMAAYVICRDSEKEAQQELQRITNVKKSASGYAGFVDFTTKSKLEKQVTLMDYSVSNRGLRPNLIGTPLQIAERIHAYEKVGLDLLILQFSPQLEEMERFAKDVIPLIKEKSSVERGLRNDGKNLCHSRK</sequence>
<gene>
    <name evidence="7" type="ORF">G4D64_05265</name>
    <name evidence="6" type="ORF">H1Z61_05305</name>
</gene>
<reference evidence="6 9" key="2">
    <citation type="submission" date="2020-07" db="EMBL/GenBank/DDBJ databases">
        <authorList>
            <person name="Feng H."/>
        </authorList>
    </citation>
    <scope>NUCLEOTIDE SEQUENCE [LARGE SCALE GENOMIC DNA]</scope>
    <source>
        <strain evidence="9">s-12</strain>
        <strain evidence="6">S-12</strain>
    </source>
</reference>
<dbReference type="RefSeq" id="WP_163240855.1">
    <property type="nucleotide sequence ID" value="NZ_CP082780.1"/>
</dbReference>
<dbReference type="Proteomes" id="UP000472971">
    <property type="component" value="Unassembled WGS sequence"/>
</dbReference>
<dbReference type="PANTHER" id="PTHR42847:SF4">
    <property type="entry name" value="ALKANESULFONATE MONOOXYGENASE-RELATED"/>
    <property type="match status" value="1"/>
</dbReference>
<name>A0A6B3VUM8_9BACI</name>
<dbReference type="PANTHER" id="PTHR42847">
    <property type="entry name" value="ALKANESULFONATE MONOOXYGENASE"/>
    <property type="match status" value="1"/>
</dbReference>
<evidence type="ECO:0000313" key="9">
    <source>
        <dbReference type="Proteomes" id="UP000570010"/>
    </source>
</evidence>
<dbReference type="InterPro" id="IPR036661">
    <property type="entry name" value="Luciferase-like_sf"/>
</dbReference>
<protein>
    <submittedName>
        <fullName evidence="7">LLM class flavin-dependent oxidoreductase</fullName>
    </submittedName>
</protein>
<keyword evidence="8" id="KW-1185">Reference proteome</keyword>
<proteinExistence type="predicted"/>
<evidence type="ECO:0000313" key="7">
    <source>
        <dbReference type="EMBL" id="NEY80948.1"/>
    </source>
</evidence>
<dbReference type="GO" id="GO:0046306">
    <property type="term" value="P:alkanesulfonate catabolic process"/>
    <property type="evidence" value="ECO:0007669"/>
    <property type="project" value="TreeGrafter"/>
</dbReference>
<evidence type="ECO:0000256" key="1">
    <source>
        <dbReference type="ARBA" id="ARBA00022630"/>
    </source>
</evidence>
<evidence type="ECO:0000256" key="2">
    <source>
        <dbReference type="ARBA" id="ARBA00022643"/>
    </source>
</evidence>
<feature type="domain" description="Luciferase-like" evidence="5">
    <location>
        <begin position="1"/>
        <end position="317"/>
    </location>
</feature>
<keyword evidence="2" id="KW-0288">FMN</keyword>
<dbReference type="InterPro" id="IPR011251">
    <property type="entry name" value="Luciferase-like_dom"/>
</dbReference>
<evidence type="ECO:0000259" key="5">
    <source>
        <dbReference type="Pfam" id="PF00296"/>
    </source>
</evidence>
<dbReference type="Proteomes" id="UP000570010">
    <property type="component" value="Unassembled WGS sequence"/>
</dbReference>
<keyword evidence="1" id="KW-0285">Flavoprotein</keyword>